<feature type="domain" description="Heterokaryon incompatibility" evidence="1">
    <location>
        <begin position="185"/>
        <end position="329"/>
    </location>
</feature>
<dbReference type="InterPro" id="IPR010730">
    <property type="entry name" value="HET"/>
</dbReference>
<comment type="caution">
    <text evidence="2">The sequence shown here is derived from an EMBL/GenBank/DDBJ whole genome shotgun (WGS) entry which is preliminary data.</text>
</comment>
<dbReference type="EMBL" id="JAGMWT010000033">
    <property type="protein sequence ID" value="KAH7109271.1"/>
    <property type="molecule type" value="Genomic_DNA"/>
</dbReference>
<sequence length="714" mass="81853">MAWAPVDSGSDFEIGTIQEIRRRAKTCKFCQKISVEYDSQKDLGDSICRDNPGIKVKVRPMPYLEGNMDPSSSSRGKSVVVNTILAHLLDMAIVRFQPLRQPISDVNRFCDEDLDSCMTPLEVSRLSGRTRMGQLNLSLAGRWLQLCQKHHKPACEVEPQPNVEGLRVIDVEEMTVVDAPQSCAYAALSYCWGKGINYTCVLSNKEYLKSPGALSTVPIPGTVRDSIVVTRATGIRFLWIDALCIVQDDKRMVQSQISKMATIYSQAVFTIVNLDGSNADSGLPGVRPRTRIINSEVIHMNGVSLLQREYPKYLYSVPPWYTRAWTMQEEIFSRRRLYFTANRISWVCDKGLFTEDEIREVHLGQFLKPEMNDMSEHRHMSSKQWMEKVHHDPGLEVRESFEHYTTLVKKYLRRNMTSYSDSLNAFQGIIQQMFERHGRQVFWGLPELWFSRALVWSHASPARQHQATTSVPSADGIMSELPFPSWSWSAWSAKLQNIIIFRSTTKNWCCCGAILFYLRSRNGALRLIQEDFDQCEEEDEQDQTNRTLPEWMGLPQRIDVGVPGSDETWFDDSGLLTFWTSVGQLLIYAVNVEDLPLGRFIHKSGWMSDATLFPRQWTSHHWIEMSEYAEAHSMDLTPFESDHRAGTLRFVSEIQGIVIGRTHAHQFLFGDVHTAVFVLLVEWKGDIAYRCGSLAIREDMWVDTDREWKQVTLG</sequence>
<evidence type="ECO:0000313" key="3">
    <source>
        <dbReference type="Proteomes" id="UP000700596"/>
    </source>
</evidence>
<gene>
    <name evidence="2" type="ORF">B0J11DRAFT_586612</name>
</gene>
<organism evidence="2 3">
    <name type="scientific">Dendryphion nanum</name>
    <dbReference type="NCBI Taxonomy" id="256645"/>
    <lineage>
        <taxon>Eukaryota</taxon>
        <taxon>Fungi</taxon>
        <taxon>Dikarya</taxon>
        <taxon>Ascomycota</taxon>
        <taxon>Pezizomycotina</taxon>
        <taxon>Dothideomycetes</taxon>
        <taxon>Pleosporomycetidae</taxon>
        <taxon>Pleosporales</taxon>
        <taxon>Torulaceae</taxon>
        <taxon>Dendryphion</taxon>
    </lineage>
</organism>
<evidence type="ECO:0000259" key="1">
    <source>
        <dbReference type="Pfam" id="PF06985"/>
    </source>
</evidence>
<dbReference type="Pfam" id="PF06985">
    <property type="entry name" value="HET"/>
    <property type="match status" value="1"/>
</dbReference>
<proteinExistence type="predicted"/>
<dbReference type="Proteomes" id="UP000700596">
    <property type="component" value="Unassembled WGS sequence"/>
</dbReference>
<dbReference type="PANTHER" id="PTHR33112:SF12">
    <property type="entry name" value="HETEROKARYON INCOMPATIBILITY DOMAIN-CONTAINING PROTEIN"/>
    <property type="match status" value="1"/>
</dbReference>
<dbReference type="PANTHER" id="PTHR33112">
    <property type="entry name" value="DOMAIN PROTEIN, PUTATIVE-RELATED"/>
    <property type="match status" value="1"/>
</dbReference>
<accession>A0A9P9CYP2</accession>
<dbReference type="OrthoDB" id="2958217at2759"/>
<keyword evidence="3" id="KW-1185">Reference proteome</keyword>
<name>A0A9P9CYP2_9PLEO</name>
<evidence type="ECO:0000313" key="2">
    <source>
        <dbReference type="EMBL" id="KAH7109271.1"/>
    </source>
</evidence>
<reference evidence="2" key="1">
    <citation type="journal article" date="2021" name="Nat. Commun.">
        <title>Genetic determinants of endophytism in the Arabidopsis root mycobiome.</title>
        <authorList>
            <person name="Mesny F."/>
            <person name="Miyauchi S."/>
            <person name="Thiergart T."/>
            <person name="Pickel B."/>
            <person name="Atanasova L."/>
            <person name="Karlsson M."/>
            <person name="Huettel B."/>
            <person name="Barry K.W."/>
            <person name="Haridas S."/>
            <person name="Chen C."/>
            <person name="Bauer D."/>
            <person name="Andreopoulos W."/>
            <person name="Pangilinan J."/>
            <person name="LaButti K."/>
            <person name="Riley R."/>
            <person name="Lipzen A."/>
            <person name="Clum A."/>
            <person name="Drula E."/>
            <person name="Henrissat B."/>
            <person name="Kohler A."/>
            <person name="Grigoriev I.V."/>
            <person name="Martin F.M."/>
            <person name="Hacquard S."/>
        </authorList>
    </citation>
    <scope>NUCLEOTIDE SEQUENCE</scope>
    <source>
        <strain evidence="2">MPI-CAGE-CH-0243</strain>
    </source>
</reference>
<dbReference type="AlphaFoldDB" id="A0A9P9CYP2"/>
<protein>
    <submittedName>
        <fullName evidence="2">Heterokaryon incompatibility protein-domain-containing protein</fullName>
    </submittedName>
</protein>